<dbReference type="OrthoDB" id="5380416at2759"/>
<dbReference type="Proteomes" id="UP000799441">
    <property type="component" value="Unassembled WGS sequence"/>
</dbReference>
<dbReference type="EMBL" id="MU003778">
    <property type="protein sequence ID" value="KAF2723132.1"/>
    <property type="molecule type" value="Genomic_DNA"/>
</dbReference>
<sequence length="335" mass="36001">MPNYDSYMLCTNSPPAINSSSNGNSNSNKRKSHLLSLDPVDYTLHFSSNNLFAPRQTTAPHYTTLASSTPHSPSPHFRPPTPGGGPLSSHPTNPEDFRGFPSLIEPPGKRLKRMASDDTTSNKENRPRIDSFRTPLSPASGAMPPPPAPLSSRDDTNAPFDADVEKTHSRRPSGVRKLLSLKDIRASFSSSRTSLHSNLYPRQSQDTSMTNDVGTDRPSSPAVSLSTAAASAPVPPSGRVSQQSGTFNSEGGNNGIEYKRKKHGGWFKRHSELFAMNQNVAAVEEDAANRPGAGSYGSSNKRKQQMSLPMLPEVGSLGGGSLTGGEVGWDEARFK</sequence>
<feature type="compositionally biased region" description="Polar residues" evidence="1">
    <location>
        <begin position="190"/>
        <end position="213"/>
    </location>
</feature>
<feature type="compositionally biased region" description="Polar residues" evidence="1">
    <location>
        <begin position="62"/>
        <end position="71"/>
    </location>
</feature>
<evidence type="ECO:0000313" key="2">
    <source>
        <dbReference type="EMBL" id="KAF2723132.1"/>
    </source>
</evidence>
<name>A0A9P4UP68_9PEZI</name>
<feature type="region of interest" description="Disordered" evidence="1">
    <location>
        <begin position="286"/>
        <end position="305"/>
    </location>
</feature>
<feature type="compositionally biased region" description="Pro residues" evidence="1">
    <location>
        <begin position="72"/>
        <end position="83"/>
    </location>
</feature>
<feature type="compositionally biased region" description="Low complexity" evidence="1">
    <location>
        <begin position="18"/>
        <end position="27"/>
    </location>
</feature>
<protein>
    <submittedName>
        <fullName evidence="2">Uncharacterized protein</fullName>
    </submittedName>
</protein>
<feature type="compositionally biased region" description="Polar residues" evidence="1">
    <location>
        <begin position="239"/>
        <end position="251"/>
    </location>
</feature>
<organism evidence="2 3">
    <name type="scientific">Polychaeton citri CBS 116435</name>
    <dbReference type="NCBI Taxonomy" id="1314669"/>
    <lineage>
        <taxon>Eukaryota</taxon>
        <taxon>Fungi</taxon>
        <taxon>Dikarya</taxon>
        <taxon>Ascomycota</taxon>
        <taxon>Pezizomycotina</taxon>
        <taxon>Dothideomycetes</taxon>
        <taxon>Dothideomycetidae</taxon>
        <taxon>Capnodiales</taxon>
        <taxon>Capnodiaceae</taxon>
        <taxon>Polychaeton</taxon>
    </lineage>
</organism>
<feature type="compositionally biased region" description="Basic and acidic residues" evidence="1">
    <location>
        <begin position="114"/>
        <end position="131"/>
    </location>
</feature>
<evidence type="ECO:0000313" key="3">
    <source>
        <dbReference type="Proteomes" id="UP000799441"/>
    </source>
</evidence>
<dbReference type="AlphaFoldDB" id="A0A9P4UP68"/>
<reference evidence="2" key="1">
    <citation type="journal article" date="2020" name="Stud. Mycol.">
        <title>101 Dothideomycetes genomes: a test case for predicting lifestyles and emergence of pathogens.</title>
        <authorList>
            <person name="Haridas S."/>
            <person name="Albert R."/>
            <person name="Binder M."/>
            <person name="Bloem J."/>
            <person name="Labutti K."/>
            <person name="Salamov A."/>
            <person name="Andreopoulos B."/>
            <person name="Baker S."/>
            <person name="Barry K."/>
            <person name="Bills G."/>
            <person name="Bluhm B."/>
            <person name="Cannon C."/>
            <person name="Castanera R."/>
            <person name="Culley D."/>
            <person name="Daum C."/>
            <person name="Ezra D."/>
            <person name="Gonzalez J."/>
            <person name="Henrissat B."/>
            <person name="Kuo A."/>
            <person name="Liang C."/>
            <person name="Lipzen A."/>
            <person name="Lutzoni F."/>
            <person name="Magnuson J."/>
            <person name="Mondo S."/>
            <person name="Nolan M."/>
            <person name="Ohm R."/>
            <person name="Pangilinan J."/>
            <person name="Park H.-J."/>
            <person name="Ramirez L."/>
            <person name="Alfaro M."/>
            <person name="Sun H."/>
            <person name="Tritt A."/>
            <person name="Yoshinaga Y."/>
            <person name="Zwiers L.-H."/>
            <person name="Turgeon B."/>
            <person name="Goodwin S."/>
            <person name="Spatafora J."/>
            <person name="Crous P."/>
            <person name="Grigoriev I."/>
        </authorList>
    </citation>
    <scope>NUCLEOTIDE SEQUENCE</scope>
    <source>
        <strain evidence="2">CBS 116435</strain>
    </source>
</reference>
<feature type="region of interest" description="Disordered" evidence="1">
    <location>
        <begin position="311"/>
        <end position="335"/>
    </location>
</feature>
<feature type="region of interest" description="Disordered" evidence="1">
    <location>
        <begin position="190"/>
        <end position="256"/>
    </location>
</feature>
<gene>
    <name evidence="2" type="ORF">K431DRAFT_283298</name>
</gene>
<feature type="compositionally biased region" description="Low complexity" evidence="1">
    <location>
        <begin position="218"/>
        <end position="232"/>
    </location>
</feature>
<keyword evidence="3" id="KW-1185">Reference proteome</keyword>
<evidence type="ECO:0000256" key="1">
    <source>
        <dbReference type="SAM" id="MobiDB-lite"/>
    </source>
</evidence>
<feature type="region of interest" description="Disordered" evidence="1">
    <location>
        <begin position="62"/>
        <end position="176"/>
    </location>
</feature>
<feature type="compositionally biased region" description="Gly residues" evidence="1">
    <location>
        <begin position="316"/>
        <end position="327"/>
    </location>
</feature>
<accession>A0A9P4UP68</accession>
<comment type="caution">
    <text evidence="2">The sequence shown here is derived from an EMBL/GenBank/DDBJ whole genome shotgun (WGS) entry which is preliminary data.</text>
</comment>
<feature type="region of interest" description="Disordered" evidence="1">
    <location>
        <begin position="1"/>
        <end position="32"/>
    </location>
</feature>
<proteinExistence type="predicted"/>